<accession>A0A075FJF7</accession>
<proteinExistence type="predicted"/>
<reference evidence="1" key="1">
    <citation type="journal article" date="2014" name="Genome Biol. Evol.">
        <title>Pangenome evidence for extensive interdomain horizontal transfer affecting lineage core and shell genes in uncultured planktonic thaumarchaeota and euryarchaeota.</title>
        <authorList>
            <person name="Deschamps P."/>
            <person name="Zivanovic Y."/>
            <person name="Moreira D."/>
            <person name="Rodriguez-Valera F."/>
            <person name="Lopez-Garcia P."/>
        </authorList>
    </citation>
    <scope>NUCLEOTIDE SEQUENCE</scope>
</reference>
<evidence type="ECO:0000313" key="1">
    <source>
        <dbReference type="EMBL" id="AIE91595.1"/>
    </source>
</evidence>
<dbReference type="AlphaFoldDB" id="A0A075FJF7"/>
<protein>
    <submittedName>
        <fullName evidence="1">Uncharacterized protein</fullName>
    </submittedName>
</protein>
<name>A0A075FJF7_9EURY</name>
<dbReference type="SUPFAM" id="SSF143870">
    <property type="entry name" value="PF0523-like"/>
    <property type="match status" value="1"/>
</dbReference>
<dbReference type="Gene3D" id="3.30.2380.10">
    <property type="entry name" value="CGI121/TPRKB"/>
    <property type="match status" value="1"/>
</dbReference>
<dbReference type="EMBL" id="KF900343">
    <property type="protein sequence ID" value="AIE91595.1"/>
    <property type="molecule type" value="Genomic_DNA"/>
</dbReference>
<organism evidence="1">
    <name type="scientific">uncultured marine group II/III euryarchaeote AD1000_12_F09</name>
    <dbReference type="NCBI Taxonomy" id="1457727"/>
    <lineage>
        <taxon>Archaea</taxon>
        <taxon>Methanobacteriati</taxon>
        <taxon>Methanobacteriota</taxon>
        <taxon>environmental samples</taxon>
    </lineage>
</organism>
<dbReference type="InterPro" id="IPR036504">
    <property type="entry name" value="CGI121/TPRKB_sf"/>
</dbReference>
<sequence>MPWFPAWGINFSEPIEDTGLIVSVFNKWRPNDRWLLLSYHAACSEIRLWTAWAALRRREVADRMIARTPDAEFLRLISGTRQLSTAFERAGVSKGDNKAWIVHLPDYDLGENFGETEIQRSAYSDNDLLATRLIEHLGVILLAKRPIPSNEGLIRLGALKPKESIDDSFREDAFLTHTALVDM</sequence>